<feature type="region of interest" description="Disordered" evidence="1">
    <location>
        <begin position="63"/>
        <end position="85"/>
    </location>
</feature>
<dbReference type="Proteomes" id="UP001497516">
    <property type="component" value="Chromosome 10"/>
</dbReference>
<organism evidence="2 3">
    <name type="scientific">Linum trigynum</name>
    <dbReference type="NCBI Taxonomy" id="586398"/>
    <lineage>
        <taxon>Eukaryota</taxon>
        <taxon>Viridiplantae</taxon>
        <taxon>Streptophyta</taxon>
        <taxon>Embryophyta</taxon>
        <taxon>Tracheophyta</taxon>
        <taxon>Spermatophyta</taxon>
        <taxon>Magnoliopsida</taxon>
        <taxon>eudicotyledons</taxon>
        <taxon>Gunneridae</taxon>
        <taxon>Pentapetalae</taxon>
        <taxon>rosids</taxon>
        <taxon>fabids</taxon>
        <taxon>Malpighiales</taxon>
        <taxon>Linaceae</taxon>
        <taxon>Linum</taxon>
    </lineage>
</organism>
<gene>
    <name evidence="2" type="ORF">LTRI10_LOCUS9045</name>
</gene>
<evidence type="ECO:0000313" key="2">
    <source>
        <dbReference type="EMBL" id="CAL1361680.1"/>
    </source>
</evidence>
<evidence type="ECO:0000313" key="3">
    <source>
        <dbReference type="Proteomes" id="UP001497516"/>
    </source>
</evidence>
<reference evidence="2 3" key="1">
    <citation type="submission" date="2024-04" db="EMBL/GenBank/DDBJ databases">
        <authorList>
            <person name="Fracassetti M."/>
        </authorList>
    </citation>
    <scope>NUCLEOTIDE SEQUENCE [LARGE SCALE GENOMIC DNA]</scope>
</reference>
<dbReference type="Pfam" id="PF05542">
    <property type="entry name" value="DUF760"/>
    <property type="match status" value="1"/>
</dbReference>
<dbReference type="PANTHER" id="PTHR31808:SF9">
    <property type="entry name" value="F21O3.2 PROTEIN"/>
    <property type="match status" value="1"/>
</dbReference>
<dbReference type="AlphaFoldDB" id="A0AAV2CZC2"/>
<dbReference type="PANTHER" id="PTHR31808">
    <property type="entry name" value="EXPRESSED PROTEIN"/>
    <property type="match status" value="1"/>
</dbReference>
<dbReference type="InterPro" id="IPR038925">
    <property type="entry name" value="At3g17800-like"/>
</dbReference>
<keyword evidence="3" id="KW-1185">Reference proteome</keyword>
<sequence>MELTLSNHCLLLPSSLSSRHSDSRNPYRSLTFRFESCNGLGGSTALVVHRRSSAVVVARAGSSHCEPSSSSSSSSSSSGSLNTPLEPRSAAGRFLSGVFQNQKQLFHLAVADELKLLAGERDDAAARLLRSSGSDEAVLHRRIAGLKEQECQVAVEDVMYMMVLYRFSEIRVPLVPKLSKCVYNGRLEIWPAKDWELESIHSFDVLEMIKEHVSTVIGLRSDSSVTDTWATTEIQQVHLGQMYAASILYGYFLKSASLRHHLDRSLDVLQNDHLHLAQSSGRLYSERSNHGPSNLIFGHGSSKRDSKSRQSLRSYVMGFDAESLQRCARLKSKEALNLIQKYSCALFMDEKTGLVASDETIVTSYSSLRRLVLEAAAFGTFLWDTEEFVDSKYDVQFKKHRPLMSLLIMYGIRHSSPEKNHASYELQVGCQTQLRKAGNWE</sequence>
<dbReference type="InterPro" id="IPR008479">
    <property type="entry name" value="DUF760"/>
</dbReference>
<evidence type="ECO:0008006" key="4">
    <source>
        <dbReference type="Google" id="ProtNLM"/>
    </source>
</evidence>
<name>A0AAV2CZC2_9ROSI</name>
<dbReference type="EMBL" id="OZ034814">
    <property type="protein sequence ID" value="CAL1361680.1"/>
    <property type="molecule type" value="Genomic_DNA"/>
</dbReference>
<evidence type="ECO:0000256" key="1">
    <source>
        <dbReference type="SAM" id="MobiDB-lite"/>
    </source>
</evidence>
<protein>
    <recommendedName>
        <fullName evidence="4">UV-B-induced protein At3g17800, chloroplastic</fullName>
    </recommendedName>
</protein>
<accession>A0AAV2CZC2</accession>
<proteinExistence type="predicted"/>
<feature type="compositionally biased region" description="Low complexity" evidence="1">
    <location>
        <begin position="63"/>
        <end position="80"/>
    </location>
</feature>